<proteinExistence type="predicted"/>
<accession>A0ACC0MIZ0</accession>
<sequence length="282" mass="32108">MIDFLRKKKWLQKLWQSVLRLSCQTEPSLRPRQLGQTRSPFTYGCNRRRAVRLPVVRAQVTGDGKDAARTQSTGERKDTRRAQSSGDKKDAAKGQATHGEKKDTARAAPATEETRDTAIDVHVSSRGNHQQQQGQAVEVRPRRQALDLSPFGLLDSLSPMRTIRQMFESIDRLFDDALTFPAAELRAPWDAKEDENVIKMRFDVPGLTKEDVKVYVEDDELVIKGEHKEERAKDESWSERSYGAFYTRLHLPDNCEKDKIKAGLKNGVLVISIPKRPRQSAR</sequence>
<protein>
    <submittedName>
        <fullName evidence="1">Uncharacterized protein</fullName>
    </submittedName>
</protein>
<evidence type="ECO:0000313" key="1">
    <source>
        <dbReference type="EMBL" id="KAI8540534.1"/>
    </source>
</evidence>
<dbReference type="EMBL" id="CM046396">
    <property type="protein sequence ID" value="KAI8540534.1"/>
    <property type="molecule type" value="Genomic_DNA"/>
</dbReference>
<dbReference type="Proteomes" id="UP001062846">
    <property type="component" value="Chromosome 9"/>
</dbReference>
<name>A0ACC0MIZ0_RHOML</name>
<comment type="caution">
    <text evidence="1">The sequence shown here is derived from an EMBL/GenBank/DDBJ whole genome shotgun (WGS) entry which is preliminary data.</text>
</comment>
<evidence type="ECO:0000313" key="2">
    <source>
        <dbReference type="Proteomes" id="UP001062846"/>
    </source>
</evidence>
<keyword evidence="2" id="KW-1185">Reference proteome</keyword>
<organism evidence="1 2">
    <name type="scientific">Rhododendron molle</name>
    <name type="common">Chinese azalea</name>
    <name type="synonym">Azalea mollis</name>
    <dbReference type="NCBI Taxonomy" id="49168"/>
    <lineage>
        <taxon>Eukaryota</taxon>
        <taxon>Viridiplantae</taxon>
        <taxon>Streptophyta</taxon>
        <taxon>Embryophyta</taxon>
        <taxon>Tracheophyta</taxon>
        <taxon>Spermatophyta</taxon>
        <taxon>Magnoliopsida</taxon>
        <taxon>eudicotyledons</taxon>
        <taxon>Gunneridae</taxon>
        <taxon>Pentapetalae</taxon>
        <taxon>asterids</taxon>
        <taxon>Ericales</taxon>
        <taxon>Ericaceae</taxon>
        <taxon>Ericoideae</taxon>
        <taxon>Rhodoreae</taxon>
        <taxon>Rhododendron</taxon>
    </lineage>
</organism>
<gene>
    <name evidence="1" type="ORF">RHMOL_Rhmol09G0270600</name>
</gene>
<reference evidence="1" key="1">
    <citation type="submission" date="2022-02" db="EMBL/GenBank/DDBJ databases">
        <title>Plant Genome Project.</title>
        <authorList>
            <person name="Zhang R.-G."/>
        </authorList>
    </citation>
    <scope>NUCLEOTIDE SEQUENCE</scope>
    <source>
        <strain evidence="1">AT1</strain>
    </source>
</reference>